<sequence>MPTRYVRPFTSELVGDDGKRITELLWGDPVHVTGAVEDGFIRARARGRPLPKKGEAEPPTGWVRADDLMPANPLLELYVIDVGQGDSVLMRTPDDRWHLIDGGVAAEQQMTRKGAANFLRWKFLDDLGRDAVELETVILTHADEDHYGGLANVFTGRVPMRDPFPVRIARFFHSGIANFAAAPKTGDEVAGEVPAFPIPGQRIRRGGRFVTQLLGGKTSFRKPPRPLAPRYAAFAALVGRLEGSVARLSRDDGHLPGYAPGDGDVTIHVLGPVMETLTDGTRGLRVLGATGVTKNGHSIVLRADYGDVRVLLTGDLNDASQRLLLSYVPAADFAVDVAKACHHGAEKVELDFIAAMQARATVISSGDNESHAHPRPVLMGASARYGREAVDEKGARMPPLLYSTELARSVALCYASGVRVRPAAGGQPEQVDLGLTDVRPDVRGQDYRKLAFLPLASDLVYGLVNVRTDGVHVLCATMEEAGTDFDVKVFRAGQAP</sequence>
<dbReference type="PANTHER" id="PTHR30619:SF1">
    <property type="entry name" value="RECOMBINATION PROTEIN 2"/>
    <property type="match status" value="1"/>
</dbReference>
<dbReference type="InterPro" id="IPR052159">
    <property type="entry name" value="Competence_DNA_uptake"/>
</dbReference>
<evidence type="ECO:0000313" key="2">
    <source>
        <dbReference type="EMBL" id="GLC23662.1"/>
    </source>
</evidence>
<organism evidence="2 3">
    <name type="scientific">Roseisolibacter agri</name>
    <dbReference type="NCBI Taxonomy" id="2014610"/>
    <lineage>
        <taxon>Bacteria</taxon>
        <taxon>Pseudomonadati</taxon>
        <taxon>Gemmatimonadota</taxon>
        <taxon>Gemmatimonadia</taxon>
        <taxon>Gemmatimonadales</taxon>
        <taxon>Gemmatimonadaceae</taxon>
        <taxon>Roseisolibacter</taxon>
    </lineage>
</organism>
<dbReference type="PANTHER" id="PTHR30619">
    <property type="entry name" value="DNA INTERNALIZATION/COMPETENCE PROTEIN COMEC/REC2"/>
    <property type="match status" value="1"/>
</dbReference>
<protein>
    <recommendedName>
        <fullName evidence="1">Metallo-beta-lactamase domain-containing protein</fullName>
    </recommendedName>
</protein>
<name>A0AA37Q303_9BACT</name>
<feature type="domain" description="Metallo-beta-lactamase" evidence="1">
    <location>
        <begin position="81"/>
        <end position="153"/>
    </location>
</feature>
<dbReference type="Pfam" id="PF00753">
    <property type="entry name" value="Lactamase_B"/>
    <property type="match status" value="1"/>
</dbReference>
<proteinExistence type="predicted"/>
<dbReference type="Gene3D" id="3.60.15.10">
    <property type="entry name" value="Ribonuclease Z/Hydroxyacylglutathione hydrolase-like"/>
    <property type="match status" value="1"/>
</dbReference>
<dbReference type="SUPFAM" id="SSF56281">
    <property type="entry name" value="Metallo-hydrolase/oxidoreductase"/>
    <property type="match status" value="1"/>
</dbReference>
<gene>
    <name evidence="2" type="ORF">rosag_01750</name>
</gene>
<evidence type="ECO:0000313" key="3">
    <source>
        <dbReference type="Proteomes" id="UP001161325"/>
    </source>
</evidence>
<keyword evidence="3" id="KW-1185">Reference proteome</keyword>
<comment type="caution">
    <text evidence="2">The sequence shown here is derived from an EMBL/GenBank/DDBJ whole genome shotgun (WGS) entry which is preliminary data.</text>
</comment>
<dbReference type="InterPro" id="IPR001279">
    <property type="entry name" value="Metallo-B-lactamas"/>
</dbReference>
<dbReference type="Proteomes" id="UP001161325">
    <property type="component" value="Unassembled WGS sequence"/>
</dbReference>
<reference evidence="2" key="1">
    <citation type="submission" date="2022-08" db="EMBL/GenBank/DDBJ databases">
        <title>Draft genome sequencing of Roseisolibacter agri AW1220.</title>
        <authorList>
            <person name="Tobiishi Y."/>
            <person name="Tonouchi A."/>
        </authorList>
    </citation>
    <scope>NUCLEOTIDE SEQUENCE</scope>
    <source>
        <strain evidence="2">AW1220</strain>
    </source>
</reference>
<accession>A0AA37Q303</accession>
<dbReference type="EMBL" id="BRXS01000001">
    <property type="protein sequence ID" value="GLC23662.1"/>
    <property type="molecule type" value="Genomic_DNA"/>
</dbReference>
<evidence type="ECO:0000259" key="1">
    <source>
        <dbReference type="Pfam" id="PF00753"/>
    </source>
</evidence>
<dbReference type="InterPro" id="IPR036866">
    <property type="entry name" value="RibonucZ/Hydroxyglut_hydro"/>
</dbReference>
<dbReference type="AlphaFoldDB" id="A0AA37Q303"/>
<dbReference type="RefSeq" id="WP_284348102.1">
    <property type="nucleotide sequence ID" value="NZ_BRXS01000001.1"/>
</dbReference>